<evidence type="ECO:0000256" key="1">
    <source>
        <dbReference type="SAM" id="MobiDB-lite"/>
    </source>
</evidence>
<dbReference type="InterPro" id="IPR037507">
    <property type="entry name" value="Ribosomal_mL59"/>
</dbReference>
<evidence type="ECO:0000259" key="2">
    <source>
        <dbReference type="Pfam" id="PF18126"/>
    </source>
</evidence>
<feature type="region of interest" description="Disordered" evidence="1">
    <location>
        <begin position="88"/>
        <end position="159"/>
    </location>
</feature>
<dbReference type="STRING" id="28573.A0A0U1M573"/>
<evidence type="ECO:0000313" key="3">
    <source>
        <dbReference type="EMBL" id="CRG90136.1"/>
    </source>
</evidence>
<keyword evidence="4" id="KW-1185">Reference proteome</keyword>
<dbReference type="Proteomes" id="UP000054383">
    <property type="component" value="Unassembled WGS sequence"/>
</dbReference>
<dbReference type="OMA" id="WPSGKAK"/>
<reference evidence="3 4" key="1">
    <citation type="submission" date="2015-04" db="EMBL/GenBank/DDBJ databases">
        <authorList>
            <person name="Syromyatnikov M.Y."/>
            <person name="Popov V.N."/>
        </authorList>
    </citation>
    <scope>NUCLEOTIDE SEQUENCE [LARGE SCALE GENOMIC DNA]</scope>
    <source>
        <strain evidence="3">WF-38-12</strain>
    </source>
</reference>
<accession>A0A0U1M573</accession>
<protein>
    <recommendedName>
        <fullName evidence="2">Large ribosomal subunit protein mL59 domain-containing protein</fullName>
    </recommendedName>
</protein>
<dbReference type="PANTHER" id="PTHR28041:SF1">
    <property type="entry name" value="LARGE RIBOSOMAL SUBUNIT PROTEIN ML59"/>
    <property type="match status" value="1"/>
</dbReference>
<feature type="compositionally biased region" description="Low complexity" evidence="1">
    <location>
        <begin position="98"/>
        <end position="109"/>
    </location>
</feature>
<organism evidence="3 4">
    <name type="scientific">Talaromyces islandicus</name>
    <name type="common">Penicillium islandicum</name>
    <dbReference type="NCBI Taxonomy" id="28573"/>
    <lineage>
        <taxon>Eukaryota</taxon>
        <taxon>Fungi</taxon>
        <taxon>Dikarya</taxon>
        <taxon>Ascomycota</taxon>
        <taxon>Pezizomycotina</taxon>
        <taxon>Eurotiomycetes</taxon>
        <taxon>Eurotiomycetidae</taxon>
        <taxon>Eurotiales</taxon>
        <taxon>Trichocomaceae</taxon>
        <taxon>Talaromyces</taxon>
        <taxon>Talaromyces sect. Islandici</taxon>
    </lineage>
</organism>
<name>A0A0U1M573_TALIS</name>
<feature type="compositionally biased region" description="Low complexity" evidence="1">
    <location>
        <begin position="122"/>
        <end position="133"/>
    </location>
</feature>
<dbReference type="OrthoDB" id="18529at2759"/>
<feature type="domain" description="Large ribosomal subunit protein mL59" evidence="2">
    <location>
        <begin position="58"/>
        <end position="273"/>
    </location>
</feature>
<sequence length="286" mass="31628">MSATLAIRSTAKSVATGAAKLARGKTSIKLLSTQTTPTTPAQNLVSTSELGIVSTLPQRLLNFFAKYPPEHYSGVARPSLMTLPPAMTESVEAEAETTTEPAGPESTEAVAEKQSEAESEETTTTTTTAAAVAGLNKLPSPYTPNRDAKGTKKPDPTVWSPSKALLQTSKEYPNPFLPTKHGKKWWGPKYSLRMQADLVKLAKKHGVEELLPIGRKSTIFNETRRMERGLAIKGTGIGQKVKGHKWERLMETKLEERRKAMMEMPELIRLWKQRGHGRGWKKWPKR</sequence>
<dbReference type="AlphaFoldDB" id="A0A0U1M573"/>
<dbReference type="Pfam" id="PF18126">
    <property type="entry name" value="Mitoc_mL59"/>
    <property type="match status" value="1"/>
</dbReference>
<feature type="compositionally biased region" description="Basic and acidic residues" evidence="1">
    <location>
        <begin position="146"/>
        <end position="155"/>
    </location>
</feature>
<dbReference type="EMBL" id="CVMT01000007">
    <property type="protein sequence ID" value="CRG90136.1"/>
    <property type="molecule type" value="Genomic_DNA"/>
</dbReference>
<dbReference type="InterPro" id="IPR040922">
    <property type="entry name" value="Ribosomal_mL59_dom"/>
</dbReference>
<gene>
    <name evidence="3" type="ORF">PISL3812_07177</name>
</gene>
<dbReference type="PANTHER" id="PTHR28041">
    <property type="entry name" value="54S RIBOSOMAL PROTEIN L25, MITOCHONDRIAL"/>
    <property type="match status" value="1"/>
</dbReference>
<dbReference type="GO" id="GO:0003735">
    <property type="term" value="F:structural constituent of ribosome"/>
    <property type="evidence" value="ECO:0007669"/>
    <property type="project" value="InterPro"/>
</dbReference>
<dbReference type="GO" id="GO:0005762">
    <property type="term" value="C:mitochondrial large ribosomal subunit"/>
    <property type="evidence" value="ECO:0007669"/>
    <property type="project" value="InterPro"/>
</dbReference>
<evidence type="ECO:0000313" key="4">
    <source>
        <dbReference type="Proteomes" id="UP000054383"/>
    </source>
</evidence>
<proteinExistence type="predicted"/>